<accession>A0A8J6NBX2</accession>
<proteinExistence type="predicted"/>
<dbReference type="EMBL" id="JACNJZ010000078">
    <property type="protein sequence ID" value="MBC8317250.1"/>
    <property type="molecule type" value="Genomic_DNA"/>
</dbReference>
<dbReference type="GO" id="GO:0035556">
    <property type="term" value="P:intracellular signal transduction"/>
    <property type="evidence" value="ECO:0007669"/>
    <property type="project" value="InterPro"/>
</dbReference>
<dbReference type="Proteomes" id="UP000614424">
    <property type="component" value="Unassembled WGS sequence"/>
</dbReference>
<dbReference type="SMART" id="SM00065">
    <property type="entry name" value="GAF"/>
    <property type="match status" value="1"/>
</dbReference>
<dbReference type="InterPro" id="IPR001054">
    <property type="entry name" value="A/G_cyclase"/>
</dbReference>
<dbReference type="Pfam" id="PF13185">
    <property type="entry name" value="GAF_2"/>
    <property type="match status" value="1"/>
</dbReference>
<dbReference type="CDD" id="cd07302">
    <property type="entry name" value="CHD"/>
    <property type="match status" value="1"/>
</dbReference>
<comment type="caution">
    <text evidence="2">The sequence shown here is derived from an EMBL/GenBank/DDBJ whole genome shotgun (WGS) entry which is preliminary data.</text>
</comment>
<dbReference type="SUPFAM" id="SSF55073">
    <property type="entry name" value="Nucleotide cyclase"/>
    <property type="match status" value="1"/>
</dbReference>
<feature type="domain" description="Guanylate cyclase" evidence="1">
    <location>
        <begin position="239"/>
        <end position="371"/>
    </location>
</feature>
<dbReference type="PANTHER" id="PTHR43081">
    <property type="entry name" value="ADENYLATE CYCLASE, TERMINAL-DIFFERENTIATION SPECIFIC-RELATED"/>
    <property type="match status" value="1"/>
</dbReference>
<gene>
    <name evidence="2" type="ORF">H8E41_05050</name>
</gene>
<protein>
    <submittedName>
        <fullName evidence="2">GAF domain-containing protein</fullName>
    </submittedName>
</protein>
<reference evidence="2 3" key="1">
    <citation type="submission" date="2020-08" db="EMBL/GenBank/DDBJ databases">
        <title>Bridging the membrane lipid divide: bacteria of the FCB group superphylum have the potential to synthesize archaeal ether lipids.</title>
        <authorList>
            <person name="Villanueva L."/>
            <person name="Von Meijenfeldt F.A.B."/>
            <person name="Westbye A.B."/>
            <person name="Yadav S."/>
            <person name="Hopmans E.C."/>
            <person name="Dutilh B.E."/>
            <person name="Sinninghe Damste J.S."/>
        </authorList>
    </citation>
    <scope>NUCLEOTIDE SEQUENCE [LARGE SCALE GENOMIC DNA]</scope>
    <source>
        <strain evidence="2">NIOZ-UU47</strain>
    </source>
</reference>
<sequence length="426" mass="48150">MDSDLTQKNEDVIQLQQERDVFKKQFLKMRSNYENKIKELSILKELGNTLRTTHGYDKAELLESQLKMVEKYSSLSFIQLFLLDEKKDSLYPIARSGAESLEIEQLFLEKKNNPAWQALREGRHIIAKDNDIIYPAAMLNPPRNGACLLLPLLEQSRAIGVCVLHHKNEDAFDPNQIRFLSLVSDHMVTTIAISRFYQKMREEENQRSLLSRFFSKTVIDKILSSKENLRLGGERRDITVLFADLSGFTAMSENLDQETVVEILNGYFSRITPIIFNHHGTLDKFMGDGLLAFFGAPISVDNAPGEAVQTAIEIIREIDLINRQNTKKNWPTLHASIGINAGEVVAGYIGSEEHLNYTVIGDAVNVAQRIETIAGPDTILISEAVRNRILDKTDSINGFDAMVALSPLKLKGKEDLIQLYRIETAL</sequence>
<dbReference type="Gene3D" id="3.30.450.40">
    <property type="match status" value="1"/>
</dbReference>
<dbReference type="InterPro" id="IPR029787">
    <property type="entry name" value="Nucleotide_cyclase"/>
</dbReference>
<dbReference type="Pfam" id="PF00211">
    <property type="entry name" value="Guanylate_cyc"/>
    <property type="match status" value="1"/>
</dbReference>
<dbReference type="PROSITE" id="PS50125">
    <property type="entry name" value="GUANYLATE_CYCLASE_2"/>
    <property type="match status" value="1"/>
</dbReference>
<name>A0A8J6NBX2_9BACT</name>
<evidence type="ECO:0000259" key="1">
    <source>
        <dbReference type="PROSITE" id="PS50125"/>
    </source>
</evidence>
<dbReference type="SMART" id="SM00044">
    <property type="entry name" value="CYCc"/>
    <property type="match status" value="1"/>
</dbReference>
<dbReference type="GO" id="GO:0006171">
    <property type="term" value="P:cAMP biosynthetic process"/>
    <property type="evidence" value="ECO:0007669"/>
    <property type="project" value="TreeGrafter"/>
</dbReference>
<organism evidence="2 3">
    <name type="scientific">Candidatus Desulfobia pelagia</name>
    <dbReference type="NCBI Taxonomy" id="2841692"/>
    <lineage>
        <taxon>Bacteria</taxon>
        <taxon>Pseudomonadati</taxon>
        <taxon>Thermodesulfobacteriota</taxon>
        <taxon>Desulfobulbia</taxon>
        <taxon>Desulfobulbales</taxon>
        <taxon>Desulfobulbaceae</taxon>
        <taxon>Candidatus Desulfobia</taxon>
    </lineage>
</organism>
<evidence type="ECO:0000313" key="3">
    <source>
        <dbReference type="Proteomes" id="UP000614424"/>
    </source>
</evidence>
<dbReference type="Gene3D" id="3.30.70.1230">
    <property type="entry name" value="Nucleotide cyclase"/>
    <property type="match status" value="1"/>
</dbReference>
<dbReference type="InterPro" id="IPR050697">
    <property type="entry name" value="Adenylyl/Guanylyl_Cyclase_3/4"/>
</dbReference>
<dbReference type="AlphaFoldDB" id="A0A8J6NBX2"/>
<evidence type="ECO:0000313" key="2">
    <source>
        <dbReference type="EMBL" id="MBC8317250.1"/>
    </source>
</evidence>
<dbReference type="PANTHER" id="PTHR43081:SF1">
    <property type="entry name" value="ADENYLATE CYCLASE, TERMINAL-DIFFERENTIATION SPECIFIC"/>
    <property type="match status" value="1"/>
</dbReference>
<dbReference type="InterPro" id="IPR029016">
    <property type="entry name" value="GAF-like_dom_sf"/>
</dbReference>
<dbReference type="InterPro" id="IPR003018">
    <property type="entry name" value="GAF"/>
</dbReference>
<dbReference type="GO" id="GO:0004016">
    <property type="term" value="F:adenylate cyclase activity"/>
    <property type="evidence" value="ECO:0007669"/>
    <property type="project" value="UniProtKB-ARBA"/>
</dbReference>
<dbReference type="SUPFAM" id="SSF55781">
    <property type="entry name" value="GAF domain-like"/>
    <property type="match status" value="1"/>
</dbReference>